<protein>
    <submittedName>
        <fullName evidence="2">Uncharacterized protein</fullName>
    </submittedName>
</protein>
<dbReference type="Proteomes" id="UP001177023">
    <property type="component" value="Unassembled WGS sequence"/>
</dbReference>
<comment type="caution">
    <text evidence="2">The sequence shown here is derived from an EMBL/GenBank/DDBJ whole genome shotgun (WGS) entry which is preliminary data.</text>
</comment>
<sequence length="128" mass="14372">MNALFEDAQFFGASLCITIIINLSVSIFCGFLYRALVLAQDPWILSSDKTLFRFMAAMHLQGLPGSVLFYLAKPPKPLLNEYFCFHVKNGQEILDTGYAVLVMSPELNSFIVPTVISWGCCRDKVVNR</sequence>
<evidence type="ECO:0000256" key="1">
    <source>
        <dbReference type="SAM" id="Phobius"/>
    </source>
</evidence>
<evidence type="ECO:0000313" key="2">
    <source>
        <dbReference type="EMBL" id="CAJ0580492.1"/>
    </source>
</evidence>
<organism evidence="2 3">
    <name type="scientific">Mesorhabditis spiculigera</name>
    <dbReference type="NCBI Taxonomy" id="96644"/>
    <lineage>
        <taxon>Eukaryota</taxon>
        <taxon>Metazoa</taxon>
        <taxon>Ecdysozoa</taxon>
        <taxon>Nematoda</taxon>
        <taxon>Chromadorea</taxon>
        <taxon>Rhabditida</taxon>
        <taxon>Rhabditina</taxon>
        <taxon>Rhabditomorpha</taxon>
        <taxon>Rhabditoidea</taxon>
        <taxon>Rhabditidae</taxon>
        <taxon>Mesorhabditinae</taxon>
        <taxon>Mesorhabditis</taxon>
    </lineage>
</organism>
<keyword evidence="1" id="KW-1133">Transmembrane helix</keyword>
<proteinExistence type="predicted"/>
<keyword evidence="1" id="KW-0472">Membrane</keyword>
<name>A0AA36D3L8_9BILA</name>
<feature type="non-terminal residue" evidence="2">
    <location>
        <position position="1"/>
    </location>
</feature>
<gene>
    <name evidence="2" type="ORF">MSPICULIGERA_LOCUS18690</name>
</gene>
<evidence type="ECO:0000313" key="3">
    <source>
        <dbReference type="Proteomes" id="UP001177023"/>
    </source>
</evidence>
<dbReference type="AlphaFoldDB" id="A0AA36D3L8"/>
<keyword evidence="3" id="KW-1185">Reference proteome</keyword>
<feature type="transmembrane region" description="Helical" evidence="1">
    <location>
        <begin position="12"/>
        <end position="39"/>
    </location>
</feature>
<dbReference type="EMBL" id="CATQJA010002659">
    <property type="protein sequence ID" value="CAJ0580492.1"/>
    <property type="molecule type" value="Genomic_DNA"/>
</dbReference>
<keyword evidence="1" id="KW-0812">Transmembrane</keyword>
<reference evidence="2" key="1">
    <citation type="submission" date="2023-06" db="EMBL/GenBank/DDBJ databases">
        <authorList>
            <person name="Delattre M."/>
        </authorList>
    </citation>
    <scope>NUCLEOTIDE SEQUENCE</scope>
    <source>
        <strain evidence="2">AF72</strain>
    </source>
</reference>
<accession>A0AA36D3L8</accession>